<dbReference type="AlphaFoldDB" id="X0UL47"/>
<comment type="caution">
    <text evidence="1">The sequence shown here is derived from an EMBL/GenBank/DDBJ whole genome shotgun (WGS) entry which is preliminary data.</text>
</comment>
<accession>X0UL47</accession>
<dbReference type="EMBL" id="BARS01026463">
    <property type="protein sequence ID" value="GAG01078.1"/>
    <property type="molecule type" value="Genomic_DNA"/>
</dbReference>
<dbReference type="SUPFAM" id="SSF53955">
    <property type="entry name" value="Lysozyme-like"/>
    <property type="match status" value="1"/>
</dbReference>
<dbReference type="Gene3D" id="1.10.530.10">
    <property type="match status" value="1"/>
</dbReference>
<gene>
    <name evidence="1" type="ORF">S01H1_41699</name>
</gene>
<reference evidence="1" key="1">
    <citation type="journal article" date="2014" name="Front. Microbiol.">
        <title>High frequency of phylogenetically diverse reductive dehalogenase-homologous genes in deep subseafloor sedimentary metagenomes.</title>
        <authorList>
            <person name="Kawai M."/>
            <person name="Futagami T."/>
            <person name="Toyoda A."/>
            <person name="Takaki Y."/>
            <person name="Nishi S."/>
            <person name="Hori S."/>
            <person name="Arai W."/>
            <person name="Tsubouchi T."/>
            <person name="Morono Y."/>
            <person name="Uchiyama I."/>
            <person name="Ito T."/>
            <person name="Fujiyama A."/>
            <person name="Inagaki F."/>
            <person name="Takami H."/>
        </authorList>
    </citation>
    <scope>NUCLEOTIDE SEQUENCE</scope>
    <source>
        <strain evidence="1">Expedition CK06-06</strain>
    </source>
</reference>
<protein>
    <submittedName>
        <fullName evidence="1">Uncharacterized protein</fullName>
    </submittedName>
</protein>
<dbReference type="InterPro" id="IPR023346">
    <property type="entry name" value="Lysozyme-like_dom_sf"/>
</dbReference>
<feature type="non-terminal residue" evidence="1">
    <location>
        <position position="1"/>
    </location>
</feature>
<sequence length="62" mass="7568">IGTWYINEKIPMYLANYGLEDTIENRLMAYNWGARNVRDWKLGRVDLLIETKEYVIKYRRLQ</sequence>
<proteinExistence type="predicted"/>
<name>X0UL47_9ZZZZ</name>
<organism evidence="1">
    <name type="scientific">marine sediment metagenome</name>
    <dbReference type="NCBI Taxonomy" id="412755"/>
    <lineage>
        <taxon>unclassified sequences</taxon>
        <taxon>metagenomes</taxon>
        <taxon>ecological metagenomes</taxon>
    </lineage>
</organism>
<evidence type="ECO:0000313" key="1">
    <source>
        <dbReference type="EMBL" id="GAG01078.1"/>
    </source>
</evidence>